<reference evidence="2 3" key="1">
    <citation type="submission" date="2020-08" db="EMBL/GenBank/DDBJ databases">
        <title>Sequencing the genomes of 1000 actinobacteria strains.</title>
        <authorList>
            <person name="Klenk H.-P."/>
        </authorList>
    </citation>
    <scope>NUCLEOTIDE SEQUENCE [LARGE SCALE GENOMIC DNA]</scope>
    <source>
        <strain evidence="2 3">DSM 44320</strain>
    </source>
</reference>
<accession>A0A7W5V564</accession>
<feature type="signal peptide" evidence="1">
    <location>
        <begin position="1"/>
        <end position="24"/>
    </location>
</feature>
<gene>
    <name evidence="2" type="ORF">FHR33_001609</name>
</gene>
<name>A0A7W5V564_9ACTN</name>
<dbReference type="Proteomes" id="UP000579945">
    <property type="component" value="Unassembled WGS sequence"/>
</dbReference>
<dbReference type="AlphaFoldDB" id="A0A7W5V564"/>
<dbReference type="EMBL" id="JACIBV010000001">
    <property type="protein sequence ID" value="MBB3725749.1"/>
    <property type="molecule type" value="Genomic_DNA"/>
</dbReference>
<proteinExistence type="predicted"/>
<protein>
    <recommendedName>
        <fullName evidence="4">Secreted protein</fullName>
    </recommendedName>
</protein>
<dbReference type="RefSeq" id="WP_183645315.1">
    <property type="nucleotide sequence ID" value="NZ_JACIBV010000001.1"/>
</dbReference>
<organism evidence="2 3">
    <name type="scientific">Nonomuraea dietziae</name>
    <dbReference type="NCBI Taxonomy" id="65515"/>
    <lineage>
        <taxon>Bacteria</taxon>
        <taxon>Bacillati</taxon>
        <taxon>Actinomycetota</taxon>
        <taxon>Actinomycetes</taxon>
        <taxon>Streptosporangiales</taxon>
        <taxon>Streptosporangiaceae</taxon>
        <taxon>Nonomuraea</taxon>
    </lineage>
</organism>
<evidence type="ECO:0008006" key="4">
    <source>
        <dbReference type="Google" id="ProtNLM"/>
    </source>
</evidence>
<keyword evidence="3" id="KW-1185">Reference proteome</keyword>
<evidence type="ECO:0000313" key="3">
    <source>
        <dbReference type="Proteomes" id="UP000579945"/>
    </source>
</evidence>
<sequence>MKITVATLSLALFALVGLASPAHAGSTPAYVCMVVNLAEDGTLDGTYCHENDGAPARGTVKGPFAVWSPFQLTRVIICRSGQADTPSRITASGCHRLF</sequence>
<feature type="chain" id="PRO_5031156269" description="Secreted protein" evidence="1">
    <location>
        <begin position="25"/>
        <end position="98"/>
    </location>
</feature>
<evidence type="ECO:0000256" key="1">
    <source>
        <dbReference type="SAM" id="SignalP"/>
    </source>
</evidence>
<evidence type="ECO:0000313" key="2">
    <source>
        <dbReference type="EMBL" id="MBB3725749.1"/>
    </source>
</evidence>
<dbReference type="GeneID" id="95388159"/>
<keyword evidence="1" id="KW-0732">Signal</keyword>
<comment type="caution">
    <text evidence="2">The sequence shown here is derived from an EMBL/GenBank/DDBJ whole genome shotgun (WGS) entry which is preliminary data.</text>
</comment>